<sequence length="59" mass="6975">MNTSLLTGSETNLMSDVDAIEEMRLRTWARKNYAPADERHEDWHPIIRDEMKRIDGETK</sequence>
<organism evidence="1">
    <name type="scientific">hydrothermal vent metagenome</name>
    <dbReference type="NCBI Taxonomy" id="652676"/>
    <lineage>
        <taxon>unclassified sequences</taxon>
        <taxon>metagenomes</taxon>
        <taxon>ecological metagenomes</taxon>
    </lineage>
</organism>
<gene>
    <name evidence="1" type="ORF">MNBD_PLANCTO02-2981</name>
</gene>
<name>A0A3B1DCH1_9ZZZZ</name>
<evidence type="ECO:0000313" key="1">
    <source>
        <dbReference type="EMBL" id="VAX38472.1"/>
    </source>
</evidence>
<dbReference type="AlphaFoldDB" id="A0A3B1DCH1"/>
<reference evidence="1" key="1">
    <citation type="submission" date="2018-06" db="EMBL/GenBank/DDBJ databases">
        <authorList>
            <person name="Zhirakovskaya E."/>
        </authorList>
    </citation>
    <scope>NUCLEOTIDE SEQUENCE</scope>
</reference>
<dbReference type="EMBL" id="UOGL01000209">
    <property type="protein sequence ID" value="VAX38472.1"/>
    <property type="molecule type" value="Genomic_DNA"/>
</dbReference>
<proteinExistence type="predicted"/>
<accession>A0A3B1DCH1</accession>
<protein>
    <submittedName>
        <fullName evidence="1">Uncharacterized protein</fullName>
    </submittedName>
</protein>